<dbReference type="GO" id="GO:0003824">
    <property type="term" value="F:catalytic activity"/>
    <property type="evidence" value="ECO:0007669"/>
    <property type="project" value="InterPro"/>
</dbReference>
<dbReference type="InterPro" id="IPR019808">
    <property type="entry name" value="Histidine_triad_CS"/>
</dbReference>
<dbReference type="AlphaFoldDB" id="A0A094JL57"/>
<dbReference type="CDD" id="cd01276">
    <property type="entry name" value="PKCI_related"/>
    <property type="match status" value="1"/>
</dbReference>
<evidence type="ECO:0000259" key="4">
    <source>
        <dbReference type="PROSITE" id="PS51084"/>
    </source>
</evidence>
<name>A0A094JL57_9GAMM</name>
<comment type="caution">
    <text evidence="5">The sequence shown here is derived from an EMBL/GenBank/DDBJ whole genome shotgun (WGS) entry which is preliminary data.</text>
</comment>
<dbReference type="PROSITE" id="PS00892">
    <property type="entry name" value="HIT_1"/>
    <property type="match status" value="1"/>
</dbReference>
<dbReference type="PROSITE" id="PS51084">
    <property type="entry name" value="HIT_2"/>
    <property type="match status" value="1"/>
</dbReference>
<dbReference type="Pfam" id="PF01230">
    <property type="entry name" value="HIT"/>
    <property type="match status" value="1"/>
</dbReference>
<reference evidence="5 6" key="1">
    <citation type="submission" date="2014-06" db="EMBL/GenBank/DDBJ databases">
        <title>Shewanella sp. YQH10.</title>
        <authorList>
            <person name="Liu Y."/>
            <person name="Zeng R."/>
        </authorList>
    </citation>
    <scope>NUCLEOTIDE SEQUENCE [LARGE SCALE GENOMIC DNA]</scope>
    <source>
        <strain evidence="5 6">YQH10</strain>
    </source>
</reference>
<dbReference type="SUPFAM" id="SSF54197">
    <property type="entry name" value="HIT-like"/>
    <property type="match status" value="1"/>
</dbReference>
<evidence type="ECO:0000313" key="6">
    <source>
        <dbReference type="Proteomes" id="UP000029264"/>
    </source>
</evidence>
<dbReference type="Proteomes" id="UP000029264">
    <property type="component" value="Unassembled WGS sequence"/>
</dbReference>
<dbReference type="eggNOG" id="COG0537">
    <property type="taxonomic scope" value="Bacteria"/>
</dbReference>
<keyword evidence="6" id="KW-1185">Reference proteome</keyword>
<organism evidence="5 6">
    <name type="scientific">Shewanella mangrovi</name>
    <dbReference type="NCBI Taxonomy" id="1515746"/>
    <lineage>
        <taxon>Bacteria</taxon>
        <taxon>Pseudomonadati</taxon>
        <taxon>Pseudomonadota</taxon>
        <taxon>Gammaproteobacteria</taxon>
        <taxon>Alteromonadales</taxon>
        <taxon>Shewanellaceae</taxon>
        <taxon>Shewanella</taxon>
    </lineage>
</organism>
<dbReference type="EMBL" id="JPEO01000002">
    <property type="protein sequence ID" value="KFZ38789.1"/>
    <property type="molecule type" value="Genomic_DNA"/>
</dbReference>
<evidence type="ECO:0000256" key="2">
    <source>
        <dbReference type="PIRSR" id="PIRSR601310-3"/>
    </source>
</evidence>
<dbReference type="STRING" id="1515746.HR45_05090"/>
<dbReference type="OrthoDB" id="9784774at2"/>
<evidence type="ECO:0000256" key="3">
    <source>
        <dbReference type="PROSITE-ProRule" id="PRU00464"/>
    </source>
</evidence>
<accession>A0A094JL57</accession>
<feature type="short sequence motif" description="Histidine triad motif" evidence="2 3">
    <location>
        <begin position="99"/>
        <end position="103"/>
    </location>
</feature>
<dbReference type="PRINTS" id="PR00332">
    <property type="entry name" value="HISTRIAD"/>
</dbReference>
<protein>
    <submittedName>
        <fullName evidence="5">Purine nucleoside phosphoramidase</fullName>
    </submittedName>
</protein>
<feature type="active site" description="Tele-AMP-histidine intermediate" evidence="1">
    <location>
        <position position="101"/>
    </location>
</feature>
<proteinExistence type="predicted"/>
<feature type="domain" description="HIT" evidence="4">
    <location>
        <begin position="6"/>
        <end position="115"/>
    </location>
</feature>
<dbReference type="InterPro" id="IPR011146">
    <property type="entry name" value="HIT-like"/>
</dbReference>
<dbReference type="RefSeq" id="WP_037440203.1">
    <property type="nucleotide sequence ID" value="NZ_JPEO01000002.1"/>
</dbReference>
<sequence>MAEETLFSKIVRREIPADIVYQDHLVTAFRDIAAQAPTHLLIVPNHVIPTINDVKASDEAALGRLFTVAAKLAAEMGIAEDGFRLIVNTNQHAGQEVFHVHMHLLGGKPLGPMLSRKKENNEDKS</sequence>
<evidence type="ECO:0000256" key="1">
    <source>
        <dbReference type="PIRSR" id="PIRSR601310-1"/>
    </source>
</evidence>
<dbReference type="InterPro" id="IPR001310">
    <property type="entry name" value="Histidine_triad_HIT"/>
</dbReference>
<dbReference type="Gene3D" id="3.30.428.10">
    <property type="entry name" value="HIT-like"/>
    <property type="match status" value="1"/>
</dbReference>
<dbReference type="InterPro" id="IPR036265">
    <property type="entry name" value="HIT-like_sf"/>
</dbReference>
<evidence type="ECO:0000313" key="5">
    <source>
        <dbReference type="EMBL" id="KFZ38789.1"/>
    </source>
</evidence>
<gene>
    <name evidence="5" type="ORF">HR45_05090</name>
</gene>
<dbReference type="NCBIfam" id="NF007965">
    <property type="entry name" value="PRK10687.1"/>
    <property type="match status" value="1"/>
</dbReference>
<dbReference type="PANTHER" id="PTHR23089">
    <property type="entry name" value="HISTIDINE TRIAD HIT PROTEIN"/>
    <property type="match status" value="1"/>
</dbReference>